<gene>
    <name evidence="1" type="ORF">AB1Y20_014180</name>
</gene>
<comment type="caution">
    <text evidence="1">The sequence shown here is derived from an EMBL/GenBank/DDBJ whole genome shotgun (WGS) entry which is preliminary data.</text>
</comment>
<accession>A0AB34IEE4</accession>
<evidence type="ECO:0008006" key="3">
    <source>
        <dbReference type="Google" id="ProtNLM"/>
    </source>
</evidence>
<reference evidence="1 2" key="1">
    <citation type="journal article" date="2024" name="Science">
        <title>Giant polyketide synthase enzymes in the biosynthesis of giant marine polyether toxins.</title>
        <authorList>
            <person name="Fallon T.R."/>
            <person name="Shende V.V."/>
            <person name="Wierzbicki I.H."/>
            <person name="Pendleton A.L."/>
            <person name="Watervoot N.F."/>
            <person name="Auber R.P."/>
            <person name="Gonzalez D.J."/>
            <person name="Wisecaver J.H."/>
            <person name="Moore B.S."/>
        </authorList>
    </citation>
    <scope>NUCLEOTIDE SEQUENCE [LARGE SCALE GENOMIC DNA]</scope>
    <source>
        <strain evidence="1 2">12B1</strain>
    </source>
</reference>
<proteinExistence type="predicted"/>
<keyword evidence="2" id="KW-1185">Reference proteome</keyword>
<dbReference type="EMBL" id="JBGBPQ010000028">
    <property type="protein sequence ID" value="KAL1496575.1"/>
    <property type="molecule type" value="Genomic_DNA"/>
</dbReference>
<name>A0AB34IEE4_PRYPA</name>
<dbReference type="Proteomes" id="UP001515480">
    <property type="component" value="Unassembled WGS sequence"/>
</dbReference>
<evidence type="ECO:0000313" key="1">
    <source>
        <dbReference type="EMBL" id="KAL1496575.1"/>
    </source>
</evidence>
<protein>
    <recommendedName>
        <fullName evidence="3">Beta-mannosidase</fullName>
    </recommendedName>
</protein>
<dbReference type="AlphaFoldDB" id="A0AB34IEE4"/>
<dbReference type="Pfam" id="PF25192">
    <property type="entry name" value="DiatomPyrShell"/>
    <property type="match status" value="1"/>
</dbReference>
<dbReference type="InterPro" id="IPR057491">
    <property type="entry name" value="DiatomPyrShell"/>
</dbReference>
<evidence type="ECO:0000313" key="2">
    <source>
        <dbReference type="Proteomes" id="UP001515480"/>
    </source>
</evidence>
<sequence>MLLAATPALRMAPPMMQLREQVAPAGVALTDPPSYRGGVVPTQLADASIMVQGGSLRTWSYRSPAVQQVQVILSTEGRPLDADIELWHGPDNTPCKMRVYIENGLLRPFSAVMETPRGPNTVAIRNIGQLEFPFAASVVAENVAVPSAESLSSSMTIQGGALRTYPFDQSVDSVEVLLKTDGRPLNARIELLQGPNNNKQVIELYTEDGCDRPFFCFLETPESGNVVRIVNTAPIEFPMTASVVPHTVNNGMSSNDVILGGESGW</sequence>
<organism evidence="1 2">
    <name type="scientific">Prymnesium parvum</name>
    <name type="common">Toxic golden alga</name>
    <dbReference type="NCBI Taxonomy" id="97485"/>
    <lineage>
        <taxon>Eukaryota</taxon>
        <taxon>Haptista</taxon>
        <taxon>Haptophyta</taxon>
        <taxon>Prymnesiophyceae</taxon>
        <taxon>Prymnesiales</taxon>
        <taxon>Prymnesiaceae</taxon>
        <taxon>Prymnesium</taxon>
    </lineage>
</organism>